<dbReference type="AlphaFoldDB" id="A0A0F9IUI6"/>
<evidence type="ECO:0000313" key="1">
    <source>
        <dbReference type="EMBL" id="KKM23654.1"/>
    </source>
</evidence>
<accession>A0A0F9IUI6</accession>
<proteinExistence type="predicted"/>
<name>A0A0F9IUI6_9ZZZZ</name>
<sequence>MTQPKTASKFALGPLPGPYSVKVRGAFKVHLILDANGRAVAELDNSYKPLIITKTAALLRAAPEMYELLLLGQRAIMEGSHNLSTLMNVWLDEGRRIKAAIDGEG</sequence>
<reference evidence="1" key="1">
    <citation type="journal article" date="2015" name="Nature">
        <title>Complex archaea that bridge the gap between prokaryotes and eukaryotes.</title>
        <authorList>
            <person name="Spang A."/>
            <person name="Saw J.H."/>
            <person name="Jorgensen S.L."/>
            <person name="Zaremba-Niedzwiedzka K."/>
            <person name="Martijn J."/>
            <person name="Lind A.E."/>
            <person name="van Eijk R."/>
            <person name="Schleper C."/>
            <person name="Guy L."/>
            <person name="Ettema T.J."/>
        </authorList>
    </citation>
    <scope>NUCLEOTIDE SEQUENCE</scope>
</reference>
<protein>
    <submittedName>
        <fullName evidence="1">Uncharacterized protein</fullName>
    </submittedName>
</protein>
<gene>
    <name evidence="1" type="ORF">LCGC14_1612970</name>
</gene>
<organism evidence="1">
    <name type="scientific">marine sediment metagenome</name>
    <dbReference type="NCBI Taxonomy" id="412755"/>
    <lineage>
        <taxon>unclassified sequences</taxon>
        <taxon>metagenomes</taxon>
        <taxon>ecological metagenomes</taxon>
    </lineage>
</organism>
<dbReference type="EMBL" id="LAZR01013081">
    <property type="protein sequence ID" value="KKM23654.1"/>
    <property type="molecule type" value="Genomic_DNA"/>
</dbReference>
<comment type="caution">
    <text evidence="1">The sequence shown here is derived from an EMBL/GenBank/DDBJ whole genome shotgun (WGS) entry which is preliminary data.</text>
</comment>